<dbReference type="AlphaFoldDB" id="E7C8T8"/>
<protein>
    <submittedName>
        <fullName evidence="1">Uncharacterized protein</fullName>
    </submittedName>
</protein>
<organism evidence="1">
    <name type="scientific">uncultured gamma proteobacterium HF4000_48E10</name>
    <dbReference type="NCBI Taxonomy" id="723583"/>
    <lineage>
        <taxon>Bacteria</taxon>
        <taxon>Pseudomonadati</taxon>
        <taxon>Pseudomonadota</taxon>
        <taxon>Gammaproteobacteria</taxon>
        <taxon>environmental samples</taxon>
    </lineage>
</organism>
<sequence length="332" mass="35741">MASGHGLSSDDHDDADVDVDPTAGWPGLQCAGYGSRGCTASHSRAGRWAPLLAHDAVIVAVVHVAIHWMATLHRRNAVPARFRTGDPTVAVVIVLLQRSRAAGSWGLTCLGTLSAATSAAGLTHDAIAIAVSHVEIGGMVTMHRGNAVLAPFAVDPSGDEFEPHDRAGEVVGTDREVQLAVGDRQAEGNASLKARDQRVHEDTVDSVQLQRLGAVDALTCELSQELRRVLVGIHHHALGCFRCLVKPRRVRNPDIDPCRDLSSEIANGDSWFVWIRHTTGELDARGELQQVRQEPSHQILVGLRRVLRDTQRERLVHAAVGVGELDVEVVDG</sequence>
<proteinExistence type="predicted"/>
<accession>E7C8T8</accession>
<reference evidence="1" key="1">
    <citation type="submission" date="2010-01" db="EMBL/GenBank/DDBJ databases">
        <title>Genome fragments of uncultured bacteria from the North Pacific subtropical Gyre.</title>
        <authorList>
            <person name="Pham V.D."/>
            <person name="Delong E.F."/>
        </authorList>
    </citation>
    <scope>NUCLEOTIDE SEQUENCE</scope>
</reference>
<evidence type="ECO:0000313" key="1">
    <source>
        <dbReference type="EMBL" id="ADI23862.1"/>
    </source>
</evidence>
<name>E7C8T8_9GAMM</name>
<dbReference type="EMBL" id="GU568025">
    <property type="protein sequence ID" value="ADI23862.1"/>
    <property type="molecule type" value="Genomic_DNA"/>
</dbReference>